<keyword evidence="4" id="KW-0998">Cell outer membrane</keyword>
<dbReference type="GO" id="GO:0009279">
    <property type="term" value="C:cell outer membrane"/>
    <property type="evidence" value="ECO:0007669"/>
    <property type="project" value="UniProtKB-SubCell"/>
</dbReference>
<accession>A0A6I3KKI9</accession>
<evidence type="ECO:0000256" key="2">
    <source>
        <dbReference type="ARBA" id="ARBA00022729"/>
    </source>
</evidence>
<feature type="domain" description="Outer membrane protein beta-barrel" evidence="7">
    <location>
        <begin position="32"/>
        <end position="231"/>
    </location>
</feature>
<dbReference type="InterPro" id="IPR051692">
    <property type="entry name" value="OMP-like"/>
</dbReference>
<dbReference type="RefSeq" id="WP_154737808.1">
    <property type="nucleotide sequence ID" value="NZ_WMBQ01000001.1"/>
</dbReference>
<evidence type="ECO:0000256" key="4">
    <source>
        <dbReference type="ARBA" id="ARBA00023237"/>
    </source>
</evidence>
<dbReference type="EMBL" id="WMBQ01000001">
    <property type="protein sequence ID" value="MTD93251.1"/>
    <property type="molecule type" value="Genomic_DNA"/>
</dbReference>
<evidence type="ECO:0000256" key="3">
    <source>
        <dbReference type="ARBA" id="ARBA00023136"/>
    </source>
</evidence>
<dbReference type="PANTHER" id="PTHR34001">
    <property type="entry name" value="BLL7405 PROTEIN"/>
    <property type="match status" value="1"/>
</dbReference>
<comment type="similarity">
    <text evidence="5">Belongs to the Omp25/RopB family.</text>
</comment>
<keyword evidence="2 6" id="KW-0732">Signal</keyword>
<gene>
    <name evidence="8" type="ORF">GIW81_02750</name>
</gene>
<dbReference type="Pfam" id="PF13505">
    <property type="entry name" value="OMP_b-brl"/>
    <property type="match status" value="1"/>
</dbReference>
<evidence type="ECO:0000259" key="7">
    <source>
        <dbReference type="Pfam" id="PF13505"/>
    </source>
</evidence>
<organism evidence="8 9">
    <name type="scientific">Hyphomicrobium album</name>
    <dbReference type="NCBI Taxonomy" id="2665159"/>
    <lineage>
        <taxon>Bacteria</taxon>
        <taxon>Pseudomonadati</taxon>
        <taxon>Pseudomonadota</taxon>
        <taxon>Alphaproteobacteria</taxon>
        <taxon>Hyphomicrobiales</taxon>
        <taxon>Hyphomicrobiaceae</taxon>
        <taxon>Hyphomicrobium</taxon>
    </lineage>
</organism>
<evidence type="ECO:0000256" key="1">
    <source>
        <dbReference type="ARBA" id="ARBA00004442"/>
    </source>
</evidence>
<feature type="chain" id="PRO_5026149995" evidence="6">
    <location>
        <begin position="20"/>
        <end position="253"/>
    </location>
</feature>
<keyword evidence="3" id="KW-0472">Membrane</keyword>
<proteinExistence type="inferred from homology"/>
<name>A0A6I3KKI9_9HYPH</name>
<dbReference type="InterPro" id="IPR011250">
    <property type="entry name" value="OMP/PagP_B-barrel"/>
</dbReference>
<protein>
    <submittedName>
        <fullName evidence="8">Outer membrane beta-barrel protein</fullName>
    </submittedName>
</protein>
<evidence type="ECO:0000313" key="8">
    <source>
        <dbReference type="EMBL" id="MTD93251.1"/>
    </source>
</evidence>
<feature type="signal peptide" evidence="6">
    <location>
        <begin position="1"/>
        <end position="19"/>
    </location>
</feature>
<comment type="subcellular location">
    <subcellularLocation>
        <location evidence="1">Cell outer membrane</location>
    </subcellularLocation>
</comment>
<comment type="caution">
    <text evidence="8">The sequence shown here is derived from an EMBL/GenBank/DDBJ whole genome shotgun (WGS) entry which is preliminary data.</text>
</comment>
<sequence length="253" mass="26516">MRRHLLAVFVACASIAGVAEQALSDGAPYEYAAPTYTPVNDGWRGFYLGAHLGGTWGSSSANGETGVTLDDSWSSSPSGLVVGATLGYNWQLGPMIYGIEADLGNLGLAGSGGYYVPFGYDASTSTDAGLYLTLRGRLGVLMNGWMLYATGGYLGSETEVSVLEACDVFCSTPVVSASNSGFRNGWTIGGGLEATIEGPWTAKIEYLYYDLGSVNLTTPAGTGIGANTWNVETDGSLVRAGINYRFNSLKWGQ</sequence>
<evidence type="ECO:0000256" key="6">
    <source>
        <dbReference type="SAM" id="SignalP"/>
    </source>
</evidence>
<dbReference type="PANTHER" id="PTHR34001:SF3">
    <property type="entry name" value="BLL7405 PROTEIN"/>
    <property type="match status" value="1"/>
</dbReference>
<keyword evidence="9" id="KW-1185">Reference proteome</keyword>
<evidence type="ECO:0000256" key="5">
    <source>
        <dbReference type="ARBA" id="ARBA00038306"/>
    </source>
</evidence>
<dbReference type="Gene3D" id="2.40.160.20">
    <property type="match status" value="1"/>
</dbReference>
<dbReference type="SUPFAM" id="SSF56925">
    <property type="entry name" value="OMPA-like"/>
    <property type="match status" value="1"/>
</dbReference>
<dbReference type="Proteomes" id="UP000440694">
    <property type="component" value="Unassembled WGS sequence"/>
</dbReference>
<evidence type="ECO:0000313" key="9">
    <source>
        <dbReference type="Proteomes" id="UP000440694"/>
    </source>
</evidence>
<reference evidence="8 9" key="1">
    <citation type="submission" date="2019-11" db="EMBL/GenBank/DDBJ databases">
        <title>Identification of a novel strain.</title>
        <authorList>
            <person name="Xu Q."/>
            <person name="Wang G."/>
        </authorList>
    </citation>
    <scope>NUCLEOTIDE SEQUENCE [LARGE SCALE GENOMIC DNA]</scope>
    <source>
        <strain evidence="9">xq</strain>
    </source>
</reference>
<dbReference type="AlphaFoldDB" id="A0A6I3KKI9"/>
<dbReference type="InterPro" id="IPR027385">
    <property type="entry name" value="Beta-barrel_OMP"/>
</dbReference>